<name>A0A168KH70_9BACL</name>
<reference evidence="1 2" key="1">
    <citation type="submission" date="2016-03" db="EMBL/GenBank/DDBJ databases">
        <title>Draft genome sequence of Paenibacillus glacialis DSM 22343.</title>
        <authorList>
            <person name="Shin S.-K."/>
            <person name="Yi H."/>
        </authorList>
    </citation>
    <scope>NUCLEOTIDE SEQUENCE [LARGE SCALE GENOMIC DNA]</scope>
    <source>
        <strain evidence="1 2">DSM 22343</strain>
    </source>
</reference>
<dbReference type="EMBL" id="LVJH01000025">
    <property type="protein sequence ID" value="OAB42007.1"/>
    <property type="molecule type" value="Genomic_DNA"/>
</dbReference>
<keyword evidence="2" id="KW-1185">Reference proteome</keyword>
<organism evidence="1 2">
    <name type="scientific">Paenibacillus glacialis</name>
    <dbReference type="NCBI Taxonomy" id="494026"/>
    <lineage>
        <taxon>Bacteria</taxon>
        <taxon>Bacillati</taxon>
        <taxon>Bacillota</taxon>
        <taxon>Bacilli</taxon>
        <taxon>Bacillales</taxon>
        <taxon>Paenibacillaceae</taxon>
        <taxon>Paenibacillus</taxon>
    </lineage>
</organism>
<dbReference type="RefSeq" id="WP_068533859.1">
    <property type="nucleotide sequence ID" value="NZ_LVJH01000025.1"/>
</dbReference>
<accession>A0A168KH70</accession>
<evidence type="ECO:0000313" key="2">
    <source>
        <dbReference type="Proteomes" id="UP000076967"/>
    </source>
</evidence>
<dbReference type="Proteomes" id="UP000076967">
    <property type="component" value="Unassembled WGS sequence"/>
</dbReference>
<sequence length="73" mass="8316">MVQPNFHNAESKGKMDSLNAFPREMKNLATPFLFLMKFPKTIFNNTLPQIVQKGAFPFDGKVPKLNHKLKVAI</sequence>
<evidence type="ECO:0000313" key="1">
    <source>
        <dbReference type="EMBL" id="OAB42007.1"/>
    </source>
</evidence>
<proteinExistence type="predicted"/>
<comment type="caution">
    <text evidence="1">The sequence shown here is derived from an EMBL/GenBank/DDBJ whole genome shotgun (WGS) entry which is preliminary data.</text>
</comment>
<gene>
    <name evidence="1" type="ORF">PGLA_14400</name>
</gene>
<dbReference type="AlphaFoldDB" id="A0A168KH70"/>
<protein>
    <submittedName>
        <fullName evidence="1">Uncharacterized protein</fullName>
    </submittedName>
</protein>